<dbReference type="GO" id="GO:0004029">
    <property type="term" value="F:aldehyde dehydrogenase (NAD+) activity"/>
    <property type="evidence" value="ECO:0007669"/>
    <property type="project" value="TreeGrafter"/>
</dbReference>
<name>M0CXP2_HALPD</name>
<dbReference type="InterPro" id="IPR036291">
    <property type="entry name" value="NAD(P)-bd_dom_sf"/>
</dbReference>
<sequence>MARAVIVGCGYVGLELGRRLAADGHDVTGVRRSEDGLAAVESAGFNAARADATDPDSLSSLPDADWVVFAASSGGRGAEAARRVYVDGLRNVVEEFGDRESPPERLVYTSSTGVYGDHGGDWVDEETPLDPTTEKTRVLAEAERVAVEAAAGAGIDGAVARFAGLYGPDRYRLDRYLSGPVTEGYLNMVHRDDAAGAVRFLLTDEGARETDTLLVVDDEPVDKWSFADWLADECGVPRPDKRTKEARLDDDLSEAARRRILTSKRCSNDRLRGLGYDFAYPTFREGYRAAIDDYRADGGAG</sequence>
<feature type="domain" description="NAD-dependent epimerase/dehydratase" evidence="1">
    <location>
        <begin position="6"/>
        <end position="171"/>
    </location>
</feature>
<evidence type="ECO:0000259" key="1">
    <source>
        <dbReference type="Pfam" id="PF01370"/>
    </source>
</evidence>
<gene>
    <name evidence="2" type="ORF">C474_17739</name>
</gene>
<dbReference type="SUPFAM" id="SSF51735">
    <property type="entry name" value="NAD(P)-binding Rossmann-fold domains"/>
    <property type="match status" value="1"/>
</dbReference>
<dbReference type="InterPro" id="IPR051783">
    <property type="entry name" value="NAD(P)-dependent_oxidoreduct"/>
</dbReference>
<reference evidence="2 3" key="1">
    <citation type="journal article" date="2014" name="PLoS Genet.">
        <title>Phylogenetically driven sequencing of extremely halophilic archaea reveals strategies for static and dynamic osmo-response.</title>
        <authorList>
            <person name="Becker E.A."/>
            <person name="Seitzer P.M."/>
            <person name="Tritt A."/>
            <person name="Larsen D."/>
            <person name="Krusor M."/>
            <person name="Yao A.I."/>
            <person name="Wu D."/>
            <person name="Madern D."/>
            <person name="Eisen J.A."/>
            <person name="Darling A.E."/>
            <person name="Facciotti M.T."/>
        </authorList>
    </citation>
    <scope>NUCLEOTIDE SEQUENCE [LARGE SCALE GENOMIC DNA]</scope>
    <source>
        <strain evidence="2 3">JCM 14848</strain>
    </source>
</reference>
<dbReference type="GO" id="GO:0005737">
    <property type="term" value="C:cytoplasm"/>
    <property type="evidence" value="ECO:0007669"/>
    <property type="project" value="TreeGrafter"/>
</dbReference>
<dbReference type="AlphaFoldDB" id="M0CXP2"/>
<keyword evidence="3" id="KW-1185">Reference proteome</keyword>
<dbReference type="RefSeq" id="WP_008389154.1">
    <property type="nucleotide sequence ID" value="NZ_AOIV01000041.1"/>
</dbReference>
<dbReference type="PANTHER" id="PTHR48079">
    <property type="entry name" value="PROTEIN YEEZ"/>
    <property type="match status" value="1"/>
</dbReference>
<dbReference type="InParanoid" id="M0CXP2"/>
<organism evidence="2 3">
    <name type="scientific">Halogeometricum pallidum JCM 14848</name>
    <dbReference type="NCBI Taxonomy" id="1227487"/>
    <lineage>
        <taxon>Archaea</taxon>
        <taxon>Methanobacteriati</taxon>
        <taxon>Methanobacteriota</taxon>
        <taxon>Stenosarchaea group</taxon>
        <taxon>Halobacteria</taxon>
        <taxon>Halobacteriales</taxon>
        <taxon>Haloferacaceae</taxon>
        <taxon>Halogeometricum</taxon>
    </lineage>
</organism>
<accession>M0CXP2</accession>
<dbReference type="Proteomes" id="UP000011513">
    <property type="component" value="Unassembled WGS sequence"/>
</dbReference>
<dbReference type="eggNOG" id="arCOG03095">
    <property type="taxonomic scope" value="Archaea"/>
</dbReference>
<dbReference type="PATRIC" id="fig|1227487.5.peg.3517"/>
<dbReference type="OrthoDB" id="312526at2157"/>
<dbReference type="InterPro" id="IPR001509">
    <property type="entry name" value="Epimerase_deHydtase"/>
</dbReference>
<proteinExistence type="predicted"/>
<dbReference type="Pfam" id="PF01370">
    <property type="entry name" value="Epimerase"/>
    <property type="match status" value="1"/>
</dbReference>
<comment type="caution">
    <text evidence="2">The sequence shown here is derived from an EMBL/GenBank/DDBJ whole genome shotgun (WGS) entry which is preliminary data.</text>
</comment>
<protein>
    <submittedName>
        <fullName evidence="2">Nucleoside-diphosphate-sugar epimerase</fullName>
    </submittedName>
</protein>
<dbReference type="PANTHER" id="PTHR48079:SF6">
    <property type="entry name" value="NAD(P)-BINDING DOMAIN-CONTAINING PROTEIN-RELATED"/>
    <property type="match status" value="1"/>
</dbReference>
<dbReference type="EMBL" id="AOIV01000041">
    <property type="protein sequence ID" value="ELZ27212.1"/>
    <property type="molecule type" value="Genomic_DNA"/>
</dbReference>
<evidence type="ECO:0000313" key="2">
    <source>
        <dbReference type="EMBL" id="ELZ27212.1"/>
    </source>
</evidence>
<evidence type="ECO:0000313" key="3">
    <source>
        <dbReference type="Proteomes" id="UP000011513"/>
    </source>
</evidence>
<dbReference type="Gene3D" id="3.40.50.720">
    <property type="entry name" value="NAD(P)-binding Rossmann-like Domain"/>
    <property type="match status" value="1"/>
</dbReference>
<dbReference type="CDD" id="cd05266">
    <property type="entry name" value="SDR_a4"/>
    <property type="match status" value="1"/>
</dbReference>